<gene>
    <name evidence="4" type="ORF">MERR_LOCUS6660</name>
</gene>
<dbReference type="AlphaFoldDB" id="A0A6D2HUL3"/>
<name>A0A6D2HUL3_9BRAS</name>
<dbReference type="PANTHER" id="PTHR31301:SF131">
    <property type="entry name" value="LOB DOMAIN-CONTAINING PROTEIN 28"/>
    <property type="match status" value="1"/>
</dbReference>
<evidence type="ECO:0000259" key="3">
    <source>
        <dbReference type="PROSITE" id="PS50891"/>
    </source>
</evidence>
<keyword evidence="5" id="KW-1185">Reference proteome</keyword>
<feature type="compositionally biased region" description="Basic and acidic residues" evidence="2">
    <location>
        <begin position="167"/>
        <end position="182"/>
    </location>
</feature>
<organism evidence="4 5">
    <name type="scientific">Microthlaspi erraticum</name>
    <dbReference type="NCBI Taxonomy" id="1685480"/>
    <lineage>
        <taxon>Eukaryota</taxon>
        <taxon>Viridiplantae</taxon>
        <taxon>Streptophyta</taxon>
        <taxon>Embryophyta</taxon>
        <taxon>Tracheophyta</taxon>
        <taxon>Spermatophyta</taxon>
        <taxon>Magnoliopsida</taxon>
        <taxon>eudicotyledons</taxon>
        <taxon>Gunneridae</taxon>
        <taxon>Pentapetalae</taxon>
        <taxon>rosids</taxon>
        <taxon>malvids</taxon>
        <taxon>Brassicales</taxon>
        <taxon>Brassicaceae</taxon>
        <taxon>Coluteocarpeae</taxon>
        <taxon>Microthlaspi</taxon>
    </lineage>
</organism>
<feature type="region of interest" description="Disordered" evidence="2">
    <location>
        <begin position="157"/>
        <end position="182"/>
    </location>
</feature>
<evidence type="ECO:0000313" key="5">
    <source>
        <dbReference type="Proteomes" id="UP000467841"/>
    </source>
</evidence>
<evidence type="ECO:0000313" key="4">
    <source>
        <dbReference type="EMBL" id="CAA7019425.1"/>
    </source>
</evidence>
<dbReference type="Pfam" id="PF03195">
    <property type="entry name" value="LOB"/>
    <property type="match status" value="1"/>
</dbReference>
<accession>A0A6D2HUL3</accession>
<dbReference type="PROSITE" id="PS50891">
    <property type="entry name" value="LOB"/>
    <property type="match status" value="1"/>
</dbReference>
<dbReference type="EMBL" id="CACVBM020000444">
    <property type="protein sequence ID" value="CAA7019425.1"/>
    <property type="molecule type" value="Genomic_DNA"/>
</dbReference>
<protein>
    <recommendedName>
        <fullName evidence="3">LOB domain-containing protein</fullName>
    </recommendedName>
</protein>
<dbReference type="OrthoDB" id="1059380at2759"/>
<evidence type="ECO:0000256" key="2">
    <source>
        <dbReference type="SAM" id="MobiDB-lite"/>
    </source>
</evidence>
<dbReference type="PANTHER" id="PTHR31301">
    <property type="entry name" value="LOB DOMAIN-CONTAINING PROTEIN 4-RELATED"/>
    <property type="match status" value="1"/>
</dbReference>
<dbReference type="Proteomes" id="UP000467841">
    <property type="component" value="Unassembled WGS sequence"/>
</dbReference>
<dbReference type="InterPro" id="IPR004883">
    <property type="entry name" value="LOB"/>
</dbReference>
<reference evidence="4" key="1">
    <citation type="submission" date="2020-01" db="EMBL/GenBank/DDBJ databases">
        <authorList>
            <person name="Mishra B."/>
        </authorList>
    </citation>
    <scope>NUCLEOTIDE SEQUENCE [LARGE SCALE GENOMIC DNA]</scope>
</reference>
<evidence type="ECO:0000256" key="1">
    <source>
        <dbReference type="ARBA" id="ARBA00005474"/>
    </source>
</evidence>
<sequence>METTPTPCAACKHLRRRCTQNCVFAPYFPASKQDKYLAVHKVFGASHVATYINDIHPSQREYAMDSLAFEAQARIQDPVHGCSRLIHNLQCRLKYLQDQLRIAKNELASYNIVPTQVPPPPTTTYQQNPYNPNYVTHLTRREPQGFELMQQTLERQTQQSHGAMIVCDKKDTGKDTKQREHQ</sequence>
<comment type="caution">
    <text evidence="4">The sequence shown here is derived from an EMBL/GenBank/DDBJ whole genome shotgun (WGS) entry which is preliminary data.</text>
</comment>
<feature type="domain" description="LOB" evidence="3">
    <location>
        <begin position="6"/>
        <end position="107"/>
    </location>
</feature>
<comment type="similarity">
    <text evidence="1">Belongs to the LOB domain-containing protein family.</text>
</comment>
<proteinExistence type="inferred from homology"/>